<keyword evidence="4" id="KW-1185">Reference proteome</keyword>
<dbReference type="GO" id="GO:0016301">
    <property type="term" value="F:kinase activity"/>
    <property type="evidence" value="ECO:0007669"/>
    <property type="project" value="UniProtKB-KW"/>
</dbReference>
<dbReference type="RefSeq" id="WP_340285444.1">
    <property type="nucleotide sequence ID" value="NZ_JBBJUP010000001.1"/>
</dbReference>
<reference evidence="3 4" key="1">
    <citation type="submission" date="2024-03" db="EMBL/GenBank/DDBJ databases">
        <title>Draft genome sequence of Pseudonocardia sp. DW16-2.</title>
        <authorList>
            <person name="Duangmal K."/>
        </authorList>
    </citation>
    <scope>NUCLEOTIDE SEQUENCE [LARGE SCALE GENOMIC DNA]</scope>
    <source>
        <strain evidence="3 4">DW16-2</strain>
    </source>
</reference>
<name>A0ABU8T0D1_9PSEU</name>
<keyword evidence="3" id="KW-0808">Transferase</keyword>
<dbReference type="EMBL" id="JBBJUP010000001">
    <property type="protein sequence ID" value="MEJ8277407.1"/>
    <property type="molecule type" value="Genomic_DNA"/>
</dbReference>
<gene>
    <name evidence="3" type="ORF">WJX68_00540</name>
</gene>
<evidence type="ECO:0000313" key="4">
    <source>
        <dbReference type="Proteomes" id="UP001364211"/>
    </source>
</evidence>
<evidence type="ECO:0000259" key="2">
    <source>
        <dbReference type="Pfam" id="PF20613"/>
    </source>
</evidence>
<feature type="domain" description="HipA-like kinase" evidence="2">
    <location>
        <begin position="21"/>
        <end position="223"/>
    </location>
</feature>
<protein>
    <submittedName>
        <fullName evidence="3">HipA family kinase</fullName>
    </submittedName>
</protein>
<evidence type="ECO:0000313" key="3">
    <source>
        <dbReference type="EMBL" id="MEJ8277407.1"/>
    </source>
</evidence>
<feature type="region of interest" description="Disordered" evidence="1">
    <location>
        <begin position="270"/>
        <end position="295"/>
    </location>
</feature>
<comment type="caution">
    <text evidence="3">The sequence shown here is derived from an EMBL/GenBank/DDBJ whole genome shotgun (WGS) entry which is preliminary data.</text>
</comment>
<sequence length="295" mass="31585">MTSEPARTLPRLTAVRYVTPLREGGSLPGLMEADDLGTYAVKFTGAGQGRPVLVNEVVAGELARALGLPVPRLATVVVDGRLGRTEPDEEVQELLRHSDGLNLAVDFLPGALDLDPVAFDVGPGFAGRVLWFDALVGNVDRSWRNSNMLLWHRSPYLIDHGATLTFAHDWSAAPRFARRPFDAGDHVLLGSAPDLDAADAALAPLVTPALLGEVVALVPDEWIDGPHLPDGFDGPDAVREAYADALLARVAQRDAWLPAVARTVAAGRPRPVRRAPRRPPWLRIGGAGRDGGSVR</sequence>
<evidence type="ECO:0000256" key="1">
    <source>
        <dbReference type="SAM" id="MobiDB-lite"/>
    </source>
</evidence>
<accession>A0ABU8T0D1</accession>
<organism evidence="3 4">
    <name type="scientific">Pseudonocardia spirodelae</name>
    <dbReference type="NCBI Taxonomy" id="3133431"/>
    <lineage>
        <taxon>Bacteria</taxon>
        <taxon>Bacillati</taxon>
        <taxon>Actinomycetota</taxon>
        <taxon>Actinomycetes</taxon>
        <taxon>Pseudonocardiales</taxon>
        <taxon>Pseudonocardiaceae</taxon>
        <taxon>Pseudonocardia</taxon>
    </lineage>
</organism>
<keyword evidence="3" id="KW-0418">Kinase</keyword>
<feature type="compositionally biased region" description="Gly residues" evidence="1">
    <location>
        <begin position="285"/>
        <end position="295"/>
    </location>
</feature>
<proteinExistence type="predicted"/>
<dbReference type="Pfam" id="PF20613">
    <property type="entry name" value="HipA_2"/>
    <property type="match status" value="1"/>
</dbReference>
<dbReference type="InterPro" id="IPR046748">
    <property type="entry name" value="HipA_2"/>
</dbReference>
<dbReference type="Proteomes" id="UP001364211">
    <property type="component" value="Unassembled WGS sequence"/>
</dbReference>